<dbReference type="OMA" id="YDQAVEP"/>
<keyword evidence="4" id="KW-1185">Reference proteome</keyword>
<evidence type="ECO:0008006" key="5">
    <source>
        <dbReference type="Google" id="ProtNLM"/>
    </source>
</evidence>
<accession>A0A2H3E3N0</accession>
<dbReference type="InParanoid" id="A0A2H3E3N0"/>
<feature type="region of interest" description="Disordered" evidence="1">
    <location>
        <begin position="408"/>
        <end position="447"/>
    </location>
</feature>
<evidence type="ECO:0000256" key="2">
    <source>
        <dbReference type="SAM" id="Phobius"/>
    </source>
</evidence>
<proteinExistence type="predicted"/>
<feature type="compositionally biased region" description="Low complexity" evidence="1">
    <location>
        <begin position="371"/>
        <end position="386"/>
    </location>
</feature>
<protein>
    <recommendedName>
        <fullName evidence="5">Transmembrane protein</fullName>
    </recommendedName>
</protein>
<feature type="region of interest" description="Disordered" evidence="1">
    <location>
        <begin position="348"/>
        <end position="396"/>
    </location>
</feature>
<dbReference type="STRING" id="47427.A0A2H3E3N0"/>
<gene>
    <name evidence="3" type="ORF">ARMGADRAFT_1005487</name>
</gene>
<name>A0A2H3E3N0_ARMGA</name>
<feature type="compositionally biased region" description="Polar residues" evidence="1">
    <location>
        <begin position="416"/>
        <end position="429"/>
    </location>
</feature>
<feature type="region of interest" description="Disordered" evidence="1">
    <location>
        <begin position="465"/>
        <end position="494"/>
    </location>
</feature>
<dbReference type="Gene3D" id="2.60.120.260">
    <property type="entry name" value="Galactose-binding domain-like"/>
    <property type="match status" value="2"/>
</dbReference>
<keyword evidence="2" id="KW-1133">Transmembrane helix</keyword>
<sequence>MPVTIEYTVDDINPMITYEPPSAWVPGNKSADSEALSYYNNGTFTVCQQNGATATFKFNGTGIAIYGAKRSNHGTYSATLDGVINRFDGYSQTSIHSQSLFSASSLQNGPHTLILTNTQTDNDLNYLDVDYVTWNVSVGEDSRPPTITYRDDDSRFSYGPSDAWSTQTNINGVQGRNAHQTTQANASVTLTFNGEEVQIYGHIGPNASPYLVQVDNSTVGTFNGTKWNQFYSVRLYETSNLGPGEHTVTLMNTPAGTAQSLSIASAVVTDNTTDTSSDTSSLSSGVIAGIVVGAVVGLAALALTVFFRRRRKNNKNSDKYDRMSLDMPSPVDMRAAVVEPFMSRLSLSVTGSSPEGRATDANVSAPHARTDSTTLTSPWSSSTPSSADGPGRRKPSVAPFMLASLSADDSRLPISSPYSTPLSTSQSQPRSRKGQPMVLPASANQSLQQLPAEELRSTRMVVEGREQDFGPVPTTEDVLPPNYDQAVEPFHQRS</sequence>
<dbReference type="CDD" id="cd12087">
    <property type="entry name" value="TM_EGFR-like"/>
    <property type="match status" value="1"/>
</dbReference>
<dbReference type="Proteomes" id="UP000217790">
    <property type="component" value="Unassembled WGS sequence"/>
</dbReference>
<organism evidence="3 4">
    <name type="scientific">Armillaria gallica</name>
    <name type="common">Bulbous honey fungus</name>
    <name type="synonym">Armillaria bulbosa</name>
    <dbReference type="NCBI Taxonomy" id="47427"/>
    <lineage>
        <taxon>Eukaryota</taxon>
        <taxon>Fungi</taxon>
        <taxon>Dikarya</taxon>
        <taxon>Basidiomycota</taxon>
        <taxon>Agaricomycotina</taxon>
        <taxon>Agaricomycetes</taxon>
        <taxon>Agaricomycetidae</taxon>
        <taxon>Agaricales</taxon>
        <taxon>Marasmiineae</taxon>
        <taxon>Physalacriaceae</taxon>
        <taxon>Armillaria</taxon>
    </lineage>
</organism>
<evidence type="ECO:0000313" key="4">
    <source>
        <dbReference type="Proteomes" id="UP000217790"/>
    </source>
</evidence>
<evidence type="ECO:0000313" key="3">
    <source>
        <dbReference type="EMBL" id="PBL02050.1"/>
    </source>
</evidence>
<keyword evidence="2" id="KW-0472">Membrane</keyword>
<dbReference type="AlphaFoldDB" id="A0A2H3E3N0"/>
<evidence type="ECO:0000256" key="1">
    <source>
        <dbReference type="SAM" id="MobiDB-lite"/>
    </source>
</evidence>
<dbReference type="OrthoDB" id="2563669at2759"/>
<feature type="transmembrane region" description="Helical" evidence="2">
    <location>
        <begin position="286"/>
        <end position="307"/>
    </location>
</feature>
<reference evidence="4" key="1">
    <citation type="journal article" date="2017" name="Nat. Ecol. Evol.">
        <title>Genome expansion and lineage-specific genetic innovations in the forest pathogenic fungi Armillaria.</title>
        <authorList>
            <person name="Sipos G."/>
            <person name="Prasanna A.N."/>
            <person name="Walter M.C."/>
            <person name="O'Connor E."/>
            <person name="Balint B."/>
            <person name="Krizsan K."/>
            <person name="Kiss B."/>
            <person name="Hess J."/>
            <person name="Varga T."/>
            <person name="Slot J."/>
            <person name="Riley R."/>
            <person name="Boka B."/>
            <person name="Rigling D."/>
            <person name="Barry K."/>
            <person name="Lee J."/>
            <person name="Mihaltcheva S."/>
            <person name="LaButti K."/>
            <person name="Lipzen A."/>
            <person name="Waldron R."/>
            <person name="Moloney N.M."/>
            <person name="Sperisen C."/>
            <person name="Kredics L."/>
            <person name="Vagvoelgyi C."/>
            <person name="Patrignani A."/>
            <person name="Fitzpatrick D."/>
            <person name="Nagy I."/>
            <person name="Doyle S."/>
            <person name="Anderson J.B."/>
            <person name="Grigoriev I.V."/>
            <person name="Gueldener U."/>
            <person name="Muensterkoetter M."/>
            <person name="Nagy L.G."/>
        </authorList>
    </citation>
    <scope>NUCLEOTIDE SEQUENCE [LARGE SCALE GENOMIC DNA]</scope>
    <source>
        <strain evidence="4">Ar21-2</strain>
    </source>
</reference>
<keyword evidence="2" id="KW-0812">Transmembrane</keyword>
<dbReference type="EMBL" id="KZ293645">
    <property type="protein sequence ID" value="PBL02050.1"/>
    <property type="molecule type" value="Genomic_DNA"/>
</dbReference>